<proteinExistence type="predicted"/>
<name>A0A378PMZ1_9GAMM</name>
<dbReference type="Proteomes" id="UP000255102">
    <property type="component" value="Unassembled WGS sequence"/>
</dbReference>
<evidence type="ECO:0000313" key="1">
    <source>
        <dbReference type="EMBL" id="STY88031.1"/>
    </source>
</evidence>
<dbReference type="AlphaFoldDB" id="A0A378PMZ1"/>
<dbReference type="RefSeq" id="WP_084260712.1">
    <property type="nucleotide sequence ID" value="NZ_CP011158.1"/>
</dbReference>
<evidence type="ECO:0000313" key="2">
    <source>
        <dbReference type="Proteomes" id="UP000255102"/>
    </source>
</evidence>
<gene>
    <name evidence="1" type="ORF">NCTC11227_02060</name>
</gene>
<accession>A0A378PMZ1</accession>
<dbReference type="EMBL" id="UGPW01000001">
    <property type="protein sequence ID" value="STY88031.1"/>
    <property type="molecule type" value="Genomic_DNA"/>
</dbReference>
<protein>
    <submittedName>
        <fullName evidence="1">Uncharacterized protein</fullName>
    </submittedName>
</protein>
<sequence>MNQNVLLTLSPVSSEAYEVFNELKVYRQTAETIIAQAVLIKKQNGVITTVDAFNAYRKSIAVC</sequence>
<reference evidence="1 2" key="1">
    <citation type="submission" date="2018-06" db="EMBL/GenBank/DDBJ databases">
        <authorList>
            <consortium name="Pathogen Informatics"/>
            <person name="Doyle S."/>
        </authorList>
    </citation>
    <scope>NUCLEOTIDE SEQUENCE [LARGE SCALE GENOMIC DNA]</scope>
    <source>
        <strain evidence="1 2">NCTC11227</strain>
    </source>
</reference>
<organism evidence="1 2">
    <name type="scientific">Moraxella ovis</name>
    <dbReference type="NCBI Taxonomy" id="29433"/>
    <lineage>
        <taxon>Bacteria</taxon>
        <taxon>Pseudomonadati</taxon>
        <taxon>Pseudomonadota</taxon>
        <taxon>Gammaproteobacteria</taxon>
        <taxon>Moraxellales</taxon>
        <taxon>Moraxellaceae</taxon>
        <taxon>Moraxella</taxon>
    </lineage>
</organism>